<reference evidence="6 7" key="1">
    <citation type="submission" date="2019-01" db="EMBL/GenBank/DDBJ databases">
        <title>Filimonas sp. strain TTM-71.</title>
        <authorList>
            <person name="Chen W.-M."/>
        </authorList>
    </citation>
    <scope>NUCLEOTIDE SEQUENCE [LARGE SCALE GENOMIC DNA]</scope>
    <source>
        <strain evidence="6 7">TTM-71</strain>
    </source>
</reference>
<feature type="domain" description="DUF5118" evidence="5">
    <location>
        <begin position="30"/>
        <end position="77"/>
    </location>
</feature>
<keyword evidence="2" id="KW-0732">Signal</keyword>
<dbReference type="RefSeq" id="WP_129002820.1">
    <property type="nucleotide sequence ID" value="NZ_SDHZ01000001.1"/>
</dbReference>
<sequence length="817" mass="92638">MKLRKQWLIKAALFAMPAIAGAQQEKKGIPDMRDIIKANHNSYYGMFNLYVQEGRYLAEIPDRLLGRDILTSITIIKGSAQRQRNPAQRFGFAGDAMNDRVIRFRKAGGDRIEITTPVFSQATDSTNLYYHVWKSGLLPAYLSFDIKAHTDSSSLIDLTDLLDDDNDLISLNGAKDDLKLGSFEPEKSKIIGVNAFENNLVFRTQKSYGAASNTGAASPGEEASSAPQKKQPPHSTRWEIGASWYLLPETPMTPRLADKRVGYFTTVQKNYDKNPNEVAMVAVANRWRIEPRKEDIPKYLRGELVEPQKPIVFYVDRNMPSYLIPYVIKGVNAWQSSFEKIGFKNAILARLAPTPAEDSLYSMEDARYSYISYKPSEMANAYGPQLVDPRSGEILSSHIAVFHNILELLQRWYFSMCSATDTAARNLPMNKALAGKMLQNVITHEVGHTIGLRHDFAGSNSYDIDSIRNPAYVRQHGFGPSVMDYMRFNYVAQPGDGMTQDDLFPRIGVYDDYAIAWGYRYNTTPTNPYQESKELEQWVSEQRKDHRCFYLDESTIGDPRVQSEDVGNNSMKASRLGIANLKRTMQHLEEWADNTTEDDYATLRSMYRAVEGRYYTYLGHVLKNIGGDSIDVALRAEQKDNFIPVSKALQQEAVNYICEFMLKEPTWMYPADILTKTRFNFARDVAGPYDDLMGRLLSRYYFINRNNAVAGSADYQPKQFLQQLYTTIFGNIRNGQPISQYDRFIQSSFTNKLLTHAGSRAVPDPINRELIKMLENASAAARAGAAINKDHLSAAHLRGLADLIEMWKTGTRKAYQK</sequence>
<protein>
    <submittedName>
        <fullName evidence="6">DUF5117 domain-containing protein</fullName>
    </submittedName>
</protein>
<dbReference type="EMBL" id="SDHZ01000001">
    <property type="protein sequence ID" value="RXK87070.1"/>
    <property type="molecule type" value="Genomic_DNA"/>
</dbReference>
<evidence type="ECO:0000313" key="6">
    <source>
        <dbReference type="EMBL" id="RXK87070.1"/>
    </source>
</evidence>
<feature type="domain" description="EcxA zinc-binding" evidence="3">
    <location>
        <begin position="428"/>
        <end position="733"/>
    </location>
</feature>
<proteinExistence type="predicted"/>
<dbReference type="Proteomes" id="UP000290545">
    <property type="component" value="Unassembled WGS sequence"/>
</dbReference>
<dbReference type="PANTHER" id="PTHR38478:SF1">
    <property type="entry name" value="ZINC DEPENDENT METALLOPROTEASE DOMAIN LIPOPROTEIN"/>
    <property type="match status" value="1"/>
</dbReference>
<dbReference type="PANTHER" id="PTHR38478">
    <property type="entry name" value="PEPTIDASE M1A AND M12B"/>
    <property type="match status" value="1"/>
</dbReference>
<accession>A0A4Q1DCI2</accession>
<feature type="chain" id="PRO_5020272866" evidence="2">
    <location>
        <begin position="23"/>
        <end position="817"/>
    </location>
</feature>
<dbReference type="Pfam" id="PF16313">
    <property type="entry name" value="DUF4953"/>
    <property type="match status" value="1"/>
</dbReference>
<feature type="compositionally biased region" description="Low complexity" evidence="1">
    <location>
        <begin position="215"/>
        <end position="227"/>
    </location>
</feature>
<dbReference type="AlphaFoldDB" id="A0A4Q1DCI2"/>
<dbReference type="Pfam" id="PF17148">
    <property type="entry name" value="DUF5117"/>
    <property type="match status" value="1"/>
</dbReference>
<name>A0A4Q1DCI2_9BACT</name>
<dbReference type="SUPFAM" id="SSF55486">
    <property type="entry name" value="Metalloproteases ('zincins'), catalytic domain"/>
    <property type="match status" value="1"/>
</dbReference>
<gene>
    <name evidence="6" type="ORF">ESB13_09875</name>
</gene>
<dbReference type="Pfam" id="PF17162">
    <property type="entry name" value="DUF5118"/>
    <property type="match status" value="1"/>
</dbReference>
<dbReference type="InterPro" id="IPR033428">
    <property type="entry name" value="DUF5118"/>
</dbReference>
<evidence type="ECO:0000259" key="3">
    <source>
        <dbReference type="Pfam" id="PF16313"/>
    </source>
</evidence>
<evidence type="ECO:0000313" key="7">
    <source>
        <dbReference type="Proteomes" id="UP000290545"/>
    </source>
</evidence>
<dbReference type="InterPro" id="IPR024079">
    <property type="entry name" value="MetalloPept_cat_dom_sf"/>
</dbReference>
<keyword evidence="7" id="KW-1185">Reference proteome</keyword>
<evidence type="ECO:0000256" key="2">
    <source>
        <dbReference type="SAM" id="SignalP"/>
    </source>
</evidence>
<evidence type="ECO:0000256" key="1">
    <source>
        <dbReference type="SAM" id="MobiDB-lite"/>
    </source>
</evidence>
<comment type="caution">
    <text evidence="6">The sequence shown here is derived from an EMBL/GenBank/DDBJ whole genome shotgun (WGS) entry which is preliminary data.</text>
</comment>
<evidence type="ECO:0000259" key="4">
    <source>
        <dbReference type="Pfam" id="PF17148"/>
    </source>
</evidence>
<feature type="region of interest" description="Disordered" evidence="1">
    <location>
        <begin position="211"/>
        <end position="235"/>
    </location>
</feature>
<dbReference type="OrthoDB" id="9776599at2"/>
<evidence type="ECO:0000259" key="5">
    <source>
        <dbReference type="Pfam" id="PF17162"/>
    </source>
</evidence>
<feature type="domain" description="DUF5117" evidence="4">
    <location>
        <begin position="94"/>
        <end position="292"/>
    </location>
</feature>
<dbReference type="GO" id="GO:0008237">
    <property type="term" value="F:metallopeptidase activity"/>
    <property type="evidence" value="ECO:0007669"/>
    <property type="project" value="InterPro"/>
</dbReference>
<dbReference type="Gene3D" id="3.40.390.10">
    <property type="entry name" value="Collagenase (Catalytic Domain)"/>
    <property type="match status" value="1"/>
</dbReference>
<dbReference type="CDD" id="cd04276">
    <property type="entry name" value="ZnMc_MMP_like_2"/>
    <property type="match status" value="1"/>
</dbReference>
<dbReference type="InterPro" id="IPR033413">
    <property type="entry name" value="DUF5117"/>
</dbReference>
<dbReference type="InterPro" id="IPR034032">
    <property type="entry name" value="Zn_MMP-like_bac"/>
</dbReference>
<feature type="signal peptide" evidence="2">
    <location>
        <begin position="1"/>
        <end position="22"/>
    </location>
</feature>
<organism evidence="6 7">
    <name type="scientific">Filimonas effusa</name>
    <dbReference type="NCBI Taxonomy" id="2508721"/>
    <lineage>
        <taxon>Bacteria</taxon>
        <taxon>Pseudomonadati</taxon>
        <taxon>Bacteroidota</taxon>
        <taxon>Chitinophagia</taxon>
        <taxon>Chitinophagales</taxon>
        <taxon>Chitinophagaceae</taxon>
        <taxon>Filimonas</taxon>
    </lineage>
</organism>
<dbReference type="InterPro" id="IPR032534">
    <property type="entry name" value="EcxA_zinc-bd"/>
</dbReference>